<evidence type="ECO:0000259" key="9">
    <source>
        <dbReference type="PROSITE" id="PS00631"/>
    </source>
</evidence>
<feature type="binding site" evidence="8">
    <location>
        <position position="352"/>
    </location>
    <ligand>
        <name>Mn(2+)</name>
        <dbReference type="ChEBI" id="CHEBI:29035"/>
        <label>1</label>
    </ligand>
</feature>
<dbReference type="InterPro" id="IPR023042">
    <property type="entry name" value="Peptidase_M17_leu_NH2_pept"/>
</dbReference>
<keyword evidence="8" id="KW-0479">Metal-binding</keyword>
<feature type="active site" evidence="8">
    <location>
        <position position="356"/>
    </location>
</feature>
<keyword evidence="5 8" id="KW-0645">Protease</keyword>
<evidence type="ECO:0000256" key="6">
    <source>
        <dbReference type="ARBA" id="ARBA00022801"/>
    </source>
</evidence>
<dbReference type="EC" id="3.4.11.1" evidence="8"/>
<dbReference type="SUPFAM" id="SSF52949">
    <property type="entry name" value="Macro domain-like"/>
    <property type="match status" value="1"/>
</dbReference>
<feature type="active site" evidence="8">
    <location>
        <position position="282"/>
    </location>
</feature>
<feature type="binding site" evidence="8">
    <location>
        <position position="270"/>
    </location>
    <ligand>
        <name>Mn(2+)</name>
        <dbReference type="ChEBI" id="CHEBI:29035"/>
        <label>2</label>
    </ligand>
</feature>
<dbReference type="InterPro" id="IPR043472">
    <property type="entry name" value="Macro_dom-like"/>
</dbReference>
<dbReference type="Pfam" id="PF02789">
    <property type="entry name" value="Peptidase_M17_N"/>
    <property type="match status" value="1"/>
</dbReference>
<proteinExistence type="inferred from homology"/>
<accession>A0ABX0GRT9</accession>
<dbReference type="Gene3D" id="3.40.220.10">
    <property type="entry name" value="Leucine Aminopeptidase, subunit E, domain 1"/>
    <property type="match status" value="1"/>
</dbReference>
<keyword evidence="6 8" id="KW-0378">Hydrolase</keyword>
<gene>
    <name evidence="8" type="primary">pepA</name>
    <name evidence="10" type="ORF">G9H71_01470</name>
</gene>
<reference evidence="10 11" key="1">
    <citation type="submission" date="2020-03" db="EMBL/GenBank/DDBJ databases">
        <title>Two novel Motilibacter sp.</title>
        <authorList>
            <person name="Liu S."/>
        </authorList>
    </citation>
    <scope>NUCLEOTIDE SEQUENCE [LARGE SCALE GENOMIC DNA]</scope>
    <source>
        <strain evidence="10 11">E257</strain>
    </source>
</reference>
<comment type="caution">
    <text evidence="10">The sequence shown here is derived from an EMBL/GenBank/DDBJ whole genome shotgun (WGS) entry which is preliminary data.</text>
</comment>
<evidence type="ECO:0000313" key="11">
    <source>
        <dbReference type="Proteomes" id="UP000800981"/>
    </source>
</evidence>
<evidence type="ECO:0000256" key="1">
    <source>
        <dbReference type="ARBA" id="ARBA00000135"/>
    </source>
</evidence>
<dbReference type="InterPro" id="IPR008283">
    <property type="entry name" value="Peptidase_M17_N"/>
</dbReference>
<feature type="binding site" evidence="8">
    <location>
        <position position="275"/>
    </location>
    <ligand>
        <name>Mn(2+)</name>
        <dbReference type="ChEBI" id="CHEBI:29035"/>
        <label>1</label>
    </ligand>
</feature>
<dbReference type="PRINTS" id="PR00481">
    <property type="entry name" value="LAMNOPPTDASE"/>
</dbReference>
<organism evidence="10 11">
    <name type="scientific">Motilibacter deserti</name>
    <dbReference type="NCBI Taxonomy" id="2714956"/>
    <lineage>
        <taxon>Bacteria</taxon>
        <taxon>Bacillati</taxon>
        <taxon>Actinomycetota</taxon>
        <taxon>Actinomycetes</taxon>
        <taxon>Motilibacterales</taxon>
        <taxon>Motilibacteraceae</taxon>
        <taxon>Motilibacter</taxon>
    </lineage>
</organism>
<comment type="function">
    <text evidence="7 8">Presumably involved in the processing and regular turnover of intracellular proteins. Catalyzes the removal of unsubstituted N-terminal amino acids from various peptides.</text>
</comment>
<feature type="binding site" evidence="8">
    <location>
        <position position="293"/>
    </location>
    <ligand>
        <name>Mn(2+)</name>
        <dbReference type="ChEBI" id="CHEBI:29035"/>
        <label>2</label>
    </ligand>
</feature>
<keyword evidence="4 8" id="KW-0031">Aminopeptidase</keyword>
<dbReference type="PANTHER" id="PTHR11963">
    <property type="entry name" value="LEUCINE AMINOPEPTIDASE-RELATED"/>
    <property type="match status" value="1"/>
</dbReference>
<dbReference type="Proteomes" id="UP000800981">
    <property type="component" value="Unassembled WGS sequence"/>
</dbReference>
<feature type="binding site" evidence="8">
    <location>
        <position position="354"/>
    </location>
    <ligand>
        <name>Mn(2+)</name>
        <dbReference type="ChEBI" id="CHEBI:29035"/>
        <label>2</label>
    </ligand>
</feature>
<protein>
    <recommendedName>
        <fullName evidence="8">Probable cytosol aminopeptidase</fullName>
        <ecNumber evidence="8">3.4.11.1</ecNumber>
    </recommendedName>
    <alternativeName>
        <fullName evidence="8">Leucine aminopeptidase</fullName>
        <shortName evidence="8">LAP</shortName>
        <ecNumber evidence="8">3.4.11.10</ecNumber>
    </alternativeName>
    <alternativeName>
        <fullName evidence="8">Leucyl aminopeptidase</fullName>
    </alternativeName>
</protein>
<dbReference type="Pfam" id="PF00883">
    <property type="entry name" value="Peptidase_M17"/>
    <property type="match status" value="1"/>
</dbReference>
<feature type="binding site" evidence="8">
    <location>
        <position position="275"/>
    </location>
    <ligand>
        <name>Mn(2+)</name>
        <dbReference type="ChEBI" id="CHEBI:29035"/>
        <label>2</label>
    </ligand>
</feature>
<comment type="subcellular location">
    <subcellularLocation>
        <location evidence="8">Cytoplasm</location>
    </subcellularLocation>
</comment>
<dbReference type="RefSeq" id="WP_166276750.1">
    <property type="nucleotide sequence ID" value="NZ_JAANNP010000001.1"/>
</dbReference>
<dbReference type="PROSITE" id="PS00631">
    <property type="entry name" value="CYTOSOL_AP"/>
    <property type="match status" value="1"/>
</dbReference>
<dbReference type="InterPro" id="IPR011356">
    <property type="entry name" value="Leucine_aapep/pepB"/>
</dbReference>
<evidence type="ECO:0000256" key="5">
    <source>
        <dbReference type="ARBA" id="ARBA00022670"/>
    </source>
</evidence>
<name>A0ABX0GRT9_9ACTN</name>
<keyword evidence="11" id="KW-1185">Reference proteome</keyword>
<evidence type="ECO:0000256" key="8">
    <source>
        <dbReference type="HAMAP-Rule" id="MF_00181"/>
    </source>
</evidence>
<dbReference type="CDD" id="cd00433">
    <property type="entry name" value="Peptidase_M17"/>
    <property type="match status" value="1"/>
</dbReference>
<evidence type="ECO:0000256" key="4">
    <source>
        <dbReference type="ARBA" id="ARBA00022438"/>
    </source>
</evidence>
<comment type="catalytic activity">
    <reaction evidence="2 8">
        <text>Release of an N-terminal amino acid, preferentially leucine, but not glutamic or aspartic acids.</text>
        <dbReference type="EC" id="3.4.11.10"/>
    </reaction>
</comment>
<dbReference type="NCBIfam" id="NF002073">
    <property type="entry name" value="PRK00913.1-2"/>
    <property type="match status" value="1"/>
</dbReference>
<dbReference type="EMBL" id="JAANNP010000001">
    <property type="protein sequence ID" value="NHC12452.1"/>
    <property type="molecule type" value="Genomic_DNA"/>
</dbReference>
<dbReference type="InterPro" id="IPR000819">
    <property type="entry name" value="Peptidase_M17_C"/>
</dbReference>
<comment type="cofactor">
    <cofactor evidence="8">
        <name>Mn(2+)</name>
        <dbReference type="ChEBI" id="CHEBI:29035"/>
    </cofactor>
    <text evidence="8">Binds 2 manganese ions per subunit.</text>
</comment>
<dbReference type="GO" id="GO:0004177">
    <property type="term" value="F:aminopeptidase activity"/>
    <property type="evidence" value="ECO:0007669"/>
    <property type="project" value="UniProtKB-KW"/>
</dbReference>
<evidence type="ECO:0000256" key="2">
    <source>
        <dbReference type="ARBA" id="ARBA00000967"/>
    </source>
</evidence>
<dbReference type="HAMAP" id="MF_00181">
    <property type="entry name" value="Cytosol_peptidase_M17"/>
    <property type="match status" value="1"/>
</dbReference>
<evidence type="ECO:0000256" key="3">
    <source>
        <dbReference type="ARBA" id="ARBA00009528"/>
    </source>
</evidence>
<feature type="domain" description="Cytosol aminopeptidase" evidence="9">
    <location>
        <begin position="350"/>
        <end position="357"/>
    </location>
</feature>
<dbReference type="Gene3D" id="3.40.630.10">
    <property type="entry name" value="Zn peptidases"/>
    <property type="match status" value="1"/>
</dbReference>
<comment type="similarity">
    <text evidence="3 8">Belongs to the peptidase M17 family.</text>
</comment>
<comment type="catalytic activity">
    <reaction evidence="1 8">
        <text>Release of an N-terminal amino acid, Xaa-|-Yaa-, in which Xaa is preferably Leu, but may be other amino acids including Pro although not Arg or Lys, and Yaa may be Pro. Amino acid amides and methyl esters are also readily hydrolyzed, but rates on arylamides are exceedingly low.</text>
        <dbReference type="EC" id="3.4.11.1"/>
    </reaction>
</comment>
<evidence type="ECO:0000256" key="7">
    <source>
        <dbReference type="ARBA" id="ARBA00049972"/>
    </source>
</evidence>
<evidence type="ECO:0000313" key="10">
    <source>
        <dbReference type="EMBL" id="NHC12452.1"/>
    </source>
</evidence>
<dbReference type="SUPFAM" id="SSF53187">
    <property type="entry name" value="Zn-dependent exopeptidases"/>
    <property type="match status" value="1"/>
</dbReference>
<dbReference type="PANTHER" id="PTHR11963:SF23">
    <property type="entry name" value="CYTOSOL AMINOPEPTIDASE"/>
    <property type="match status" value="1"/>
</dbReference>
<feature type="binding site" evidence="8">
    <location>
        <position position="354"/>
    </location>
    <ligand>
        <name>Mn(2+)</name>
        <dbReference type="ChEBI" id="CHEBI:29035"/>
        <label>1</label>
    </ligand>
</feature>
<dbReference type="EC" id="3.4.11.10" evidence="8"/>
<sequence length="510" mass="51703">MPELTLTSSSPAGLRVDALVVATLQGPRGPVLAEGAEEVDSALGGKLGRTLAALGATGAAGEAVKVPGGSGVTAPLVLAVGLGPAPARRRGEAGSYAAETLRRAAGTAARTLAGTRRVALALPAADVASAAAVAEGALLGAYSFTRYRNTSAGQHKAPVESFTLVTPAARERAARDAADRARALAASVELCRDLVNTPPSDLPPKALADAAVTAAEGLPVTVEVLDERVLKRRGFGGILGVGQGSARPPRLVKLSYTPSESAPHLAIVGKGITFDSGGLSLKPPASMETMKCDMGGAAAVLGAVVAIARLGLPVRVTGWMPLAENMPSGSAIRPSDVLTIYGGRTVEVLNTDAEGRLVLADAIVAACEEQPDVLVDTATLTGAQLVALGSRTAAVMANDEQLRESVQAAGARVGESVWPMPLPEELRKSMDSQVGDIANMGERYGGMLVAGLFLKEFVAEGVPWAHLDIAGPAFNEGEPFGYTPKGGTGASVRTLVAVAEDLAAGTLRTG</sequence>
<keyword evidence="8" id="KW-0963">Cytoplasm</keyword>
<keyword evidence="8" id="KW-0464">Manganese</keyword>